<comment type="caution">
    <text evidence="7">The sequence shown here is derived from an EMBL/GenBank/DDBJ whole genome shotgun (WGS) entry which is preliminary data.</text>
</comment>
<feature type="binding site" description="axial binding residue" evidence="5">
    <location>
        <position position="304"/>
    </location>
    <ligand>
        <name>heme</name>
        <dbReference type="ChEBI" id="CHEBI:30413"/>
    </ligand>
    <ligandPart>
        <name>Fe</name>
        <dbReference type="ChEBI" id="CHEBI:18248"/>
    </ligandPart>
</feature>
<dbReference type="Pfam" id="PF00067">
    <property type="entry name" value="p450"/>
    <property type="match status" value="1"/>
</dbReference>
<dbReference type="GO" id="GO:0005506">
    <property type="term" value="F:iron ion binding"/>
    <property type="evidence" value="ECO:0007669"/>
    <property type="project" value="InterPro"/>
</dbReference>
<keyword evidence="3 6" id="KW-0560">Oxidoreductase</keyword>
<dbReference type="GO" id="GO:0016705">
    <property type="term" value="F:oxidoreductase activity, acting on paired donors, with incorporation or reduction of molecular oxygen"/>
    <property type="evidence" value="ECO:0007669"/>
    <property type="project" value="InterPro"/>
</dbReference>
<name>A0A3D8RD02_9HELO</name>
<keyword evidence="5 6" id="KW-0349">Heme</keyword>
<dbReference type="EMBL" id="PDLN01000011">
    <property type="protein sequence ID" value="RDW71850.1"/>
    <property type="molecule type" value="Genomic_DNA"/>
</dbReference>
<dbReference type="PROSITE" id="PS00086">
    <property type="entry name" value="CYTOCHROME_P450"/>
    <property type="match status" value="1"/>
</dbReference>
<dbReference type="InterPro" id="IPR036396">
    <property type="entry name" value="Cyt_P450_sf"/>
</dbReference>
<keyword evidence="6" id="KW-0503">Monooxygenase</keyword>
<dbReference type="InterPro" id="IPR050364">
    <property type="entry name" value="Cytochrome_P450_fung"/>
</dbReference>
<proteinExistence type="inferred from homology"/>
<keyword evidence="4 5" id="KW-0408">Iron</keyword>
<evidence type="ECO:0000256" key="1">
    <source>
        <dbReference type="ARBA" id="ARBA00010617"/>
    </source>
</evidence>
<dbReference type="PRINTS" id="PR00385">
    <property type="entry name" value="P450"/>
</dbReference>
<dbReference type="GO" id="GO:0020037">
    <property type="term" value="F:heme binding"/>
    <property type="evidence" value="ECO:0007669"/>
    <property type="project" value="InterPro"/>
</dbReference>
<evidence type="ECO:0000313" key="8">
    <source>
        <dbReference type="Proteomes" id="UP000256328"/>
    </source>
</evidence>
<accession>A0A3D8RD02</accession>
<keyword evidence="8" id="KW-1185">Reference proteome</keyword>
<keyword evidence="2 5" id="KW-0479">Metal-binding</keyword>
<evidence type="ECO:0000256" key="4">
    <source>
        <dbReference type="ARBA" id="ARBA00023004"/>
    </source>
</evidence>
<dbReference type="Proteomes" id="UP000256328">
    <property type="component" value="Unassembled WGS sequence"/>
</dbReference>
<evidence type="ECO:0000256" key="2">
    <source>
        <dbReference type="ARBA" id="ARBA00022723"/>
    </source>
</evidence>
<dbReference type="CDD" id="cd11065">
    <property type="entry name" value="CYP64-like"/>
    <property type="match status" value="1"/>
</dbReference>
<gene>
    <name evidence="7" type="ORF">BP5796_07884</name>
</gene>
<dbReference type="Gene3D" id="1.10.630.10">
    <property type="entry name" value="Cytochrome P450"/>
    <property type="match status" value="1"/>
</dbReference>
<evidence type="ECO:0000256" key="3">
    <source>
        <dbReference type="ARBA" id="ARBA00023002"/>
    </source>
</evidence>
<evidence type="ECO:0000313" key="7">
    <source>
        <dbReference type="EMBL" id="RDW71850.1"/>
    </source>
</evidence>
<evidence type="ECO:0000256" key="5">
    <source>
        <dbReference type="PIRSR" id="PIRSR602401-1"/>
    </source>
</evidence>
<protein>
    <recommendedName>
        <fullName evidence="9">Cytochrome P450</fullName>
    </recommendedName>
</protein>
<dbReference type="PANTHER" id="PTHR46300">
    <property type="entry name" value="P450, PUTATIVE (EUROFUNG)-RELATED-RELATED"/>
    <property type="match status" value="1"/>
</dbReference>
<sequence>MPAMANSYQPAQSHESKRMLHDLIMDPSQYEFWLERYAGGLIFRIGYGMVIKTGKESYVRRALEVVHTVERVASPGSYVVDTIPALRFLPEFMAPFKKEGRLLHASELDLFRSLLGEVQERMAKGTCPSCFMKTFLEDQESFQLSDDEGAYVIGSLFEAGSGTTASAMMSYILAMTIHSEWQEIMVEELDSVVGDRMPEFDDIPQLPTIRAVIKEVLRWRPVTAGGVPHQLIKDDIYEGYFFPAGVNVHANQWAIHREQELYPDPETFNPHRWLKPEFPTFKEPLTKFPSLQNYSAFGFGRRICPGMNIAERSLYILTARLAWACKISKKKDAQGNEIPVPLYNYTEGFNVQPKPFDFSLVARSEKRARAVSEAWESAEKEDLLSLNV</sequence>
<evidence type="ECO:0000256" key="6">
    <source>
        <dbReference type="RuleBase" id="RU000461"/>
    </source>
</evidence>
<dbReference type="OrthoDB" id="1103324at2759"/>
<dbReference type="GO" id="GO:0004497">
    <property type="term" value="F:monooxygenase activity"/>
    <property type="evidence" value="ECO:0007669"/>
    <property type="project" value="UniProtKB-KW"/>
</dbReference>
<comment type="similarity">
    <text evidence="1 6">Belongs to the cytochrome P450 family.</text>
</comment>
<dbReference type="AlphaFoldDB" id="A0A3D8RD02"/>
<evidence type="ECO:0008006" key="9">
    <source>
        <dbReference type="Google" id="ProtNLM"/>
    </source>
</evidence>
<dbReference type="PRINTS" id="PR00463">
    <property type="entry name" value="EP450I"/>
</dbReference>
<dbReference type="PANTHER" id="PTHR46300:SF8">
    <property type="entry name" value="CYTOCHROME P450 2E1"/>
    <property type="match status" value="1"/>
</dbReference>
<dbReference type="InterPro" id="IPR001128">
    <property type="entry name" value="Cyt_P450"/>
</dbReference>
<organism evidence="7 8">
    <name type="scientific">Coleophoma crateriformis</name>
    <dbReference type="NCBI Taxonomy" id="565419"/>
    <lineage>
        <taxon>Eukaryota</taxon>
        <taxon>Fungi</taxon>
        <taxon>Dikarya</taxon>
        <taxon>Ascomycota</taxon>
        <taxon>Pezizomycotina</taxon>
        <taxon>Leotiomycetes</taxon>
        <taxon>Helotiales</taxon>
        <taxon>Dermateaceae</taxon>
        <taxon>Coleophoma</taxon>
    </lineage>
</organism>
<dbReference type="InterPro" id="IPR017972">
    <property type="entry name" value="Cyt_P450_CS"/>
</dbReference>
<reference evidence="7 8" key="1">
    <citation type="journal article" date="2018" name="IMA Fungus">
        <title>IMA Genome-F 9: Draft genome sequence of Annulohypoxylon stygium, Aspergillus mulundensis, Berkeleyomyces basicola (syn. Thielaviopsis basicola), Ceratocystis smalleyi, two Cercospora beticola strains, Coleophoma cylindrospora, Fusarium fracticaudum, Phialophora cf. hyalina, and Morchella septimelata.</title>
        <authorList>
            <person name="Wingfield B.D."/>
            <person name="Bills G.F."/>
            <person name="Dong Y."/>
            <person name="Huang W."/>
            <person name="Nel W.J."/>
            <person name="Swalarsk-Parry B.S."/>
            <person name="Vaghefi N."/>
            <person name="Wilken P.M."/>
            <person name="An Z."/>
            <person name="de Beer Z.W."/>
            <person name="De Vos L."/>
            <person name="Chen L."/>
            <person name="Duong T.A."/>
            <person name="Gao Y."/>
            <person name="Hammerbacher A."/>
            <person name="Kikkert J.R."/>
            <person name="Li Y."/>
            <person name="Li H."/>
            <person name="Li K."/>
            <person name="Li Q."/>
            <person name="Liu X."/>
            <person name="Ma X."/>
            <person name="Naidoo K."/>
            <person name="Pethybridge S.J."/>
            <person name="Sun J."/>
            <person name="Steenkamp E.T."/>
            <person name="van der Nest M.A."/>
            <person name="van Wyk S."/>
            <person name="Wingfield M.J."/>
            <person name="Xiong C."/>
            <person name="Yue Q."/>
            <person name="Zhang X."/>
        </authorList>
    </citation>
    <scope>NUCLEOTIDE SEQUENCE [LARGE SCALE GENOMIC DNA]</scope>
    <source>
        <strain evidence="7 8">BP5796</strain>
    </source>
</reference>
<comment type="cofactor">
    <cofactor evidence="5">
        <name>heme</name>
        <dbReference type="ChEBI" id="CHEBI:30413"/>
    </cofactor>
</comment>
<dbReference type="InterPro" id="IPR002401">
    <property type="entry name" value="Cyt_P450_E_grp-I"/>
</dbReference>
<dbReference type="SUPFAM" id="SSF48264">
    <property type="entry name" value="Cytochrome P450"/>
    <property type="match status" value="1"/>
</dbReference>